<evidence type="ECO:0000256" key="1">
    <source>
        <dbReference type="SAM" id="SignalP"/>
    </source>
</evidence>
<dbReference type="Gene3D" id="3.30.70.100">
    <property type="match status" value="2"/>
</dbReference>
<dbReference type="STRING" id="563176.SAMN04488090_2673"/>
<dbReference type="InterPro" id="IPR011008">
    <property type="entry name" value="Dimeric_a/b-barrel"/>
</dbReference>
<feature type="chain" id="PRO_5011495674" evidence="1">
    <location>
        <begin position="23"/>
        <end position="260"/>
    </location>
</feature>
<dbReference type="AlphaFoldDB" id="A0A1G9R186"/>
<feature type="domain" description="NIPSNAP" evidence="2">
    <location>
        <begin position="155"/>
        <end position="258"/>
    </location>
</feature>
<evidence type="ECO:0000313" key="4">
    <source>
        <dbReference type="Proteomes" id="UP000198901"/>
    </source>
</evidence>
<proteinExistence type="predicted"/>
<keyword evidence="4" id="KW-1185">Reference proteome</keyword>
<dbReference type="SUPFAM" id="SSF54909">
    <property type="entry name" value="Dimeric alpha+beta barrel"/>
    <property type="match status" value="1"/>
</dbReference>
<dbReference type="Proteomes" id="UP000198901">
    <property type="component" value="Unassembled WGS sequence"/>
</dbReference>
<dbReference type="InterPro" id="IPR012577">
    <property type="entry name" value="NIPSNAP"/>
</dbReference>
<accession>A0A1G9R186</accession>
<dbReference type="Pfam" id="PF07978">
    <property type="entry name" value="NIPSNAP"/>
    <property type="match status" value="1"/>
</dbReference>
<sequence length="260" mass="29413">MLTSKSLLTLAIGLFCSFCALAKPPKREFYELKIYRIQGKEQENRLDTYLRDAYLPAAHRQGIAAVGVFKPVPTDTAAGKLVYVLTPLSSLDALLSLPAKLGKDTRYQADGKDYLDAPYTNPPYVRLETIVLQAFAGRPVLRKPDLTSPKSERVYELRSYESFTEKLFHNKVDMFDKAGEEAVFDRLGFNPVFYGEVVAGRSMPNLMYLTTFADKASRDAHWKAFSADAEWGRIKTMPEYQHNVSKNTSYFLYPAAYSDL</sequence>
<gene>
    <name evidence="3" type="ORF">SAMN04488090_2673</name>
</gene>
<feature type="signal peptide" evidence="1">
    <location>
        <begin position="1"/>
        <end position="22"/>
    </location>
</feature>
<dbReference type="EMBL" id="FNGS01000005">
    <property type="protein sequence ID" value="SDM16627.1"/>
    <property type="molecule type" value="Genomic_DNA"/>
</dbReference>
<reference evidence="3 4" key="1">
    <citation type="submission" date="2016-10" db="EMBL/GenBank/DDBJ databases">
        <authorList>
            <person name="de Groot N.N."/>
        </authorList>
    </citation>
    <scope>NUCLEOTIDE SEQUENCE [LARGE SCALE GENOMIC DNA]</scope>
    <source>
        <strain evidence="3 4">DSM 21668</strain>
    </source>
</reference>
<evidence type="ECO:0000313" key="3">
    <source>
        <dbReference type="EMBL" id="SDM16627.1"/>
    </source>
</evidence>
<dbReference type="RefSeq" id="WP_093202966.1">
    <property type="nucleotide sequence ID" value="NZ_FNGS01000005.1"/>
</dbReference>
<name>A0A1G9R186_9BACT</name>
<evidence type="ECO:0000259" key="2">
    <source>
        <dbReference type="Pfam" id="PF07978"/>
    </source>
</evidence>
<dbReference type="OrthoDB" id="192769at2"/>
<organism evidence="3 4">
    <name type="scientific">Siphonobacter aquaeclarae</name>
    <dbReference type="NCBI Taxonomy" id="563176"/>
    <lineage>
        <taxon>Bacteria</taxon>
        <taxon>Pseudomonadati</taxon>
        <taxon>Bacteroidota</taxon>
        <taxon>Cytophagia</taxon>
        <taxon>Cytophagales</taxon>
        <taxon>Cytophagaceae</taxon>
        <taxon>Siphonobacter</taxon>
    </lineage>
</organism>
<protein>
    <submittedName>
        <fullName evidence="3">NIPSNAP protein</fullName>
    </submittedName>
</protein>
<keyword evidence="1" id="KW-0732">Signal</keyword>